<feature type="region of interest" description="Disordered" evidence="9">
    <location>
        <begin position="465"/>
        <end position="519"/>
    </location>
</feature>
<feature type="compositionally biased region" description="Basic residues" evidence="9">
    <location>
        <begin position="387"/>
        <end position="396"/>
    </location>
</feature>
<feature type="compositionally biased region" description="Acidic residues" evidence="9">
    <location>
        <begin position="469"/>
        <end position="486"/>
    </location>
</feature>
<feature type="compositionally biased region" description="Polar residues" evidence="9">
    <location>
        <begin position="428"/>
        <end position="439"/>
    </location>
</feature>
<dbReference type="InParanoid" id="G0PGT2"/>
<feature type="compositionally biased region" description="Basic and acidic residues" evidence="9">
    <location>
        <begin position="397"/>
        <end position="406"/>
    </location>
</feature>
<feature type="compositionally biased region" description="Basic and acidic residues" evidence="9">
    <location>
        <begin position="200"/>
        <end position="212"/>
    </location>
</feature>
<dbReference type="Gene3D" id="3.30.160.60">
    <property type="entry name" value="Classic Zinc Finger"/>
    <property type="match status" value="4"/>
</dbReference>
<reference evidence="12" key="1">
    <citation type="submission" date="2011-07" db="EMBL/GenBank/DDBJ databases">
        <authorList>
            <consortium name="Caenorhabditis brenneri Sequencing and Analysis Consortium"/>
            <person name="Wilson R.K."/>
        </authorList>
    </citation>
    <scope>NUCLEOTIDE SEQUENCE [LARGE SCALE GENOMIC DNA]</scope>
    <source>
        <strain evidence="12">PB2801</strain>
    </source>
</reference>
<evidence type="ECO:0000256" key="1">
    <source>
        <dbReference type="ARBA" id="ARBA00004123"/>
    </source>
</evidence>
<dbReference type="EMBL" id="GL380442">
    <property type="protein sequence ID" value="EGT55620.1"/>
    <property type="molecule type" value="Genomic_DNA"/>
</dbReference>
<dbReference type="STRING" id="135651.G0PGT2"/>
<evidence type="ECO:0000313" key="12">
    <source>
        <dbReference type="Proteomes" id="UP000008068"/>
    </source>
</evidence>
<feature type="compositionally biased region" description="Polar residues" evidence="9">
    <location>
        <begin position="329"/>
        <end position="338"/>
    </location>
</feature>
<feature type="compositionally biased region" description="Basic and acidic residues" evidence="9">
    <location>
        <begin position="769"/>
        <end position="781"/>
    </location>
</feature>
<dbReference type="HOGENOM" id="CLU_333771_0_0_1"/>
<dbReference type="InterPro" id="IPR013087">
    <property type="entry name" value="Znf_C2H2_type"/>
</dbReference>
<feature type="domain" description="C2H2-type" evidence="10">
    <location>
        <begin position="503"/>
        <end position="532"/>
    </location>
</feature>
<keyword evidence="5" id="KW-0805">Transcription regulation</keyword>
<name>G0PGT2_CAEBE</name>
<evidence type="ECO:0000256" key="4">
    <source>
        <dbReference type="ARBA" id="ARBA00022833"/>
    </source>
</evidence>
<feature type="compositionally biased region" description="Polar residues" evidence="9">
    <location>
        <begin position="658"/>
        <end position="669"/>
    </location>
</feature>
<dbReference type="PANTHER" id="PTHR46179">
    <property type="entry name" value="ZINC FINGER PROTEIN"/>
    <property type="match status" value="1"/>
</dbReference>
<feature type="domain" description="C2H2-type" evidence="10">
    <location>
        <begin position="741"/>
        <end position="770"/>
    </location>
</feature>
<dbReference type="GO" id="GO:0008270">
    <property type="term" value="F:zinc ion binding"/>
    <property type="evidence" value="ECO:0007669"/>
    <property type="project" value="UniProtKB-KW"/>
</dbReference>
<evidence type="ECO:0000259" key="10">
    <source>
        <dbReference type="PROSITE" id="PS50157"/>
    </source>
</evidence>
<feature type="compositionally biased region" description="Low complexity" evidence="9">
    <location>
        <begin position="304"/>
        <end position="319"/>
    </location>
</feature>
<feature type="region of interest" description="Disordered" evidence="9">
    <location>
        <begin position="179"/>
        <end position="243"/>
    </location>
</feature>
<feature type="compositionally biased region" description="Acidic residues" evidence="9">
    <location>
        <begin position="796"/>
        <end position="810"/>
    </location>
</feature>
<dbReference type="SUPFAM" id="SSF57667">
    <property type="entry name" value="beta-beta-alpha zinc fingers"/>
    <property type="match status" value="1"/>
</dbReference>
<feature type="compositionally biased region" description="Basic and acidic residues" evidence="9">
    <location>
        <begin position="293"/>
        <end position="302"/>
    </location>
</feature>
<proteinExistence type="predicted"/>
<keyword evidence="6" id="KW-0804">Transcription</keyword>
<dbReference type="InterPro" id="IPR036236">
    <property type="entry name" value="Znf_C2H2_sf"/>
</dbReference>
<feature type="region of interest" description="Disordered" evidence="9">
    <location>
        <begin position="769"/>
        <end position="845"/>
    </location>
</feature>
<dbReference type="GO" id="GO:0005634">
    <property type="term" value="C:nucleus"/>
    <property type="evidence" value="ECO:0007669"/>
    <property type="project" value="UniProtKB-SubCell"/>
</dbReference>
<feature type="compositionally biased region" description="Low complexity" evidence="9">
    <location>
        <begin position="717"/>
        <end position="726"/>
    </location>
</feature>
<dbReference type="PROSITE" id="PS00028">
    <property type="entry name" value="ZINC_FINGER_C2H2_1"/>
    <property type="match status" value="6"/>
</dbReference>
<dbReference type="Proteomes" id="UP000008068">
    <property type="component" value="Unassembled WGS sequence"/>
</dbReference>
<feature type="domain" description="C2H2-type" evidence="10">
    <location>
        <begin position="173"/>
        <end position="202"/>
    </location>
</feature>
<sequence length="856" mass="94433">MNLKNREEAAAAPKKSKPRGHPATPVNSPAPIANSTTHTTPSRKMGGAKAKAAPALSSGVPVGNLAIKEELQPEVAPKAEGPQSVQDPKAFPCPHPGCQKSLPTQRGLKLHLHRHNVVKQEPVEEQEDASEAAPILVREEPVSEPEQVVEEEPAISEGREEEIMLRPIESQLIPCTHPGCQKSFPTQKGLNRHFASHRVVKQEPVDEERVPEDQDPEPEALEREGVEDPNLSASSQPGTSQLFPCTFPGCKAGPYSLVYNLRRHLRKSHRMSVEQAQEHVSAAHGAPDVVEEVGPKEEREGASEAAPALVPEEQAPEPEQVVEEKPEDSNASSCTVSQAVPKPIVEQVPVRNPAPETEQVTPSVQDQKAFPCQHSGCPRSFDTQQGMKRHLANHRVVKQEPVHEEQIPEDQDLLPEALEREGVEDPNLSASSQPGNSNVILCPRPGCDRWFNTEKGMKRHVASCKSTVQEEEEPMELEEQIPEEAEAAAPKPEQATEKAPKLFPCPHPGCPKSFPTQRGLKLHSHRHKFEVELEPVEEQEEPLEEAPVLVPEEPVEEQVPEQDPTPEPVPEQVVEEKAVSQAVPEEVKTVAHPIQDQKAFPCHHPGCPRSFNTQQGMKRHLANHRVVKQEPVDLEQILRDQNLLPEASEREGAEDPNLSASSQPGTSQLILCPRPGCERSFNNEKGMKRHAATCKASVQEEAEPMELEKQIPEEADAAAPEPQQAMEEVEPEAEKKTPDSFLCLHPGCQKSFPTQKRMKIHFRYHKVKVEQEPVEEQEKASEAAPVLVPEKPVEEQAPEPEQVVEEEPEDPNASSCTVPQAAPEDSEEVKTGTQPVQDQKAVSRCDQEWDGLASLV</sequence>
<comment type="subcellular location">
    <subcellularLocation>
        <location evidence="1">Nucleus</location>
    </subcellularLocation>
</comment>
<feature type="region of interest" description="Disordered" evidence="9">
    <location>
        <begin position="270"/>
        <end position="439"/>
    </location>
</feature>
<evidence type="ECO:0000256" key="7">
    <source>
        <dbReference type="ARBA" id="ARBA00023242"/>
    </source>
</evidence>
<evidence type="ECO:0000256" key="2">
    <source>
        <dbReference type="ARBA" id="ARBA00022723"/>
    </source>
</evidence>
<keyword evidence="3 8" id="KW-0863">Zinc-finger</keyword>
<dbReference type="PROSITE" id="PS50157">
    <property type="entry name" value="ZINC_FINGER_C2H2_2"/>
    <property type="match status" value="5"/>
</dbReference>
<evidence type="ECO:0000256" key="3">
    <source>
        <dbReference type="ARBA" id="ARBA00022771"/>
    </source>
</evidence>
<feature type="region of interest" description="Disordered" evidence="9">
    <location>
        <begin position="532"/>
        <end position="581"/>
    </location>
</feature>
<keyword evidence="2" id="KW-0479">Metal-binding</keyword>
<protein>
    <recommendedName>
        <fullName evidence="10">C2H2-type domain-containing protein</fullName>
    </recommendedName>
</protein>
<keyword evidence="12" id="KW-1185">Reference proteome</keyword>
<evidence type="ECO:0000256" key="6">
    <source>
        <dbReference type="ARBA" id="ARBA00023163"/>
    </source>
</evidence>
<evidence type="ECO:0000256" key="8">
    <source>
        <dbReference type="PROSITE-ProRule" id="PRU00042"/>
    </source>
</evidence>
<evidence type="ECO:0000313" key="11">
    <source>
        <dbReference type="EMBL" id="EGT55620.1"/>
    </source>
</evidence>
<dbReference type="GO" id="GO:0006357">
    <property type="term" value="P:regulation of transcription by RNA polymerase II"/>
    <property type="evidence" value="ECO:0007669"/>
    <property type="project" value="TreeGrafter"/>
</dbReference>
<dbReference type="AlphaFoldDB" id="G0PGT2"/>
<organism evidence="12">
    <name type="scientific">Caenorhabditis brenneri</name>
    <name type="common">Nematode worm</name>
    <dbReference type="NCBI Taxonomy" id="135651"/>
    <lineage>
        <taxon>Eukaryota</taxon>
        <taxon>Metazoa</taxon>
        <taxon>Ecdysozoa</taxon>
        <taxon>Nematoda</taxon>
        <taxon>Chromadorea</taxon>
        <taxon>Rhabditida</taxon>
        <taxon>Rhabditina</taxon>
        <taxon>Rhabditomorpha</taxon>
        <taxon>Rhabditoidea</taxon>
        <taxon>Rhabditidae</taxon>
        <taxon>Peloderinae</taxon>
        <taxon>Caenorhabditis</taxon>
    </lineage>
</organism>
<keyword evidence="4" id="KW-0862">Zinc</keyword>
<feature type="compositionally biased region" description="Acidic residues" evidence="9">
    <location>
        <begin position="532"/>
        <end position="544"/>
    </location>
</feature>
<feature type="compositionally biased region" description="Basic residues" evidence="9">
    <location>
        <begin position="190"/>
        <end position="199"/>
    </location>
</feature>
<feature type="region of interest" description="Disordered" evidence="9">
    <location>
        <begin position="632"/>
        <end position="741"/>
    </location>
</feature>
<keyword evidence="7" id="KW-0539">Nucleus</keyword>
<dbReference type="InterPro" id="IPR051061">
    <property type="entry name" value="Zinc_finger_trans_reg"/>
</dbReference>
<evidence type="ECO:0000256" key="5">
    <source>
        <dbReference type="ARBA" id="ARBA00023015"/>
    </source>
</evidence>
<accession>G0PGT2</accession>
<dbReference type="PANTHER" id="PTHR46179:SF13">
    <property type="entry name" value="C2H2-TYPE DOMAIN-CONTAINING PROTEIN"/>
    <property type="match status" value="1"/>
</dbReference>
<feature type="region of interest" description="Disordered" evidence="9">
    <location>
        <begin position="118"/>
        <end position="161"/>
    </location>
</feature>
<feature type="compositionally biased region" description="Low complexity" evidence="9">
    <location>
        <begin position="42"/>
        <end position="59"/>
    </location>
</feature>
<evidence type="ECO:0000256" key="9">
    <source>
        <dbReference type="SAM" id="MobiDB-lite"/>
    </source>
</evidence>
<feature type="compositionally biased region" description="Polar residues" evidence="9">
    <location>
        <begin position="231"/>
        <end position="243"/>
    </location>
</feature>
<feature type="domain" description="C2H2-type" evidence="10">
    <location>
        <begin position="370"/>
        <end position="399"/>
    </location>
</feature>
<dbReference type="SMART" id="SM00355">
    <property type="entry name" value="ZnF_C2H2"/>
    <property type="match status" value="9"/>
</dbReference>
<feature type="domain" description="C2H2-type" evidence="10">
    <location>
        <begin position="600"/>
        <end position="629"/>
    </location>
</feature>
<gene>
    <name evidence="11" type="ORF">CAEBREN_05687</name>
</gene>
<feature type="region of interest" description="Disordered" evidence="9">
    <location>
        <begin position="1"/>
        <end position="102"/>
    </location>
</feature>